<gene>
    <name evidence="7" type="ORF">LOD99_13781</name>
</gene>
<evidence type="ECO:0000313" key="8">
    <source>
        <dbReference type="Proteomes" id="UP001165289"/>
    </source>
</evidence>
<keyword evidence="8" id="KW-1185">Reference proteome</keyword>
<evidence type="ECO:0000256" key="1">
    <source>
        <dbReference type="ARBA" id="ARBA00004123"/>
    </source>
</evidence>
<protein>
    <recommendedName>
        <fullName evidence="4">Protein MAK16 homolog</fullName>
    </recommendedName>
</protein>
<dbReference type="PANTHER" id="PTHR23405">
    <property type="entry name" value="MAINTENANCE OF KILLER 16 MAK16 PROTEIN-RELATED"/>
    <property type="match status" value="1"/>
</dbReference>
<organism evidence="7 8">
    <name type="scientific">Oopsacas minuta</name>
    <dbReference type="NCBI Taxonomy" id="111878"/>
    <lineage>
        <taxon>Eukaryota</taxon>
        <taxon>Metazoa</taxon>
        <taxon>Porifera</taxon>
        <taxon>Hexactinellida</taxon>
        <taxon>Hexasterophora</taxon>
        <taxon>Lyssacinosida</taxon>
        <taxon>Leucopsacidae</taxon>
        <taxon>Oopsacas</taxon>
    </lineage>
</organism>
<name>A0AAV7KL42_9METZ</name>
<dbReference type="Gene3D" id="3.30.390.110">
    <property type="match status" value="1"/>
</dbReference>
<comment type="caution">
    <text evidence="7">The sequence shown here is derived from an EMBL/GenBank/DDBJ whole genome shotgun (WGS) entry which is preliminary data.</text>
</comment>
<evidence type="ECO:0000256" key="4">
    <source>
        <dbReference type="PIRNR" id="PIRNR003352"/>
    </source>
</evidence>
<dbReference type="PIRSF" id="PIRSF003352">
    <property type="entry name" value="MAK16"/>
    <property type="match status" value="1"/>
</dbReference>
<proteinExistence type="inferred from homology"/>
<keyword evidence="3 4" id="KW-0539">Nucleus</keyword>
<dbReference type="GO" id="GO:0030687">
    <property type="term" value="C:preribosome, large subunit precursor"/>
    <property type="evidence" value="ECO:0007669"/>
    <property type="project" value="TreeGrafter"/>
</dbReference>
<accession>A0AAV7KL42</accession>
<evidence type="ECO:0000259" key="6">
    <source>
        <dbReference type="Pfam" id="PF01778"/>
    </source>
</evidence>
<dbReference type="PANTHER" id="PTHR23405:SF4">
    <property type="entry name" value="PROTEIN MAK16 HOMOLOG"/>
    <property type="match status" value="1"/>
</dbReference>
<feature type="region of interest" description="Disordered" evidence="5">
    <location>
        <begin position="198"/>
        <end position="219"/>
    </location>
</feature>
<dbReference type="GO" id="GO:0000470">
    <property type="term" value="P:maturation of LSU-rRNA"/>
    <property type="evidence" value="ECO:0007669"/>
    <property type="project" value="TreeGrafter"/>
</dbReference>
<dbReference type="AlphaFoldDB" id="A0AAV7KL42"/>
<reference evidence="7 8" key="1">
    <citation type="journal article" date="2023" name="BMC Biol.">
        <title>The compact genome of the sponge Oopsacas minuta (Hexactinellida) is lacking key metazoan core genes.</title>
        <authorList>
            <person name="Santini S."/>
            <person name="Schenkelaars Q."/>
            <person name="Jourda C."/>
            <person name="Duchesne M."/>
            <person name="Belahbib H."/>
            <person name="Rocher C."/>
            <person name="Selva M."/>
            <person name="Riesgo A."/>
            <person name="Vervoort M."/>
            <person name="Leys S.P."/>
            <person name="Kodjabachian L."/>
            <person name="Le Bivic A."/>
            <person name="Borchiellini C."/>
            <person name="Claverie J.M."/>
            <person name="Renard E."/>
        </authorList>
    </citation>
    <scope>NUCLEOTIDE SEQUENCE [LARGE SCALE GENOMIC DNA]</scope>
    <source>
        <strain evidence="7">SPO-2</strain>
    </source>
</reference>
<dbReference type="Proteomes" id="UP001165289">
    <property type="component" value="Unassembled WGS sequence"/>
</dbReference>
<sequence length="245" mass="28899">MQTDDVIWGLINKGFCSFKAPNRPLTFCKNKYNLTGICSKSMCPLANSRYATVREHRGMIYLYMKTIERSHLPSKLWERVKLSRNYEKALKQINAHLIYWPKYMINKCKQRLTRITQYLIRMRKLKSRKTEKIIPISRRTEKLEKRKELRALNVAQLDTAIEKQLLNRLETGVYGDIYNFPEKEFIEQVVSDTESETEFVADDEIEESETSDVEDVKSIQSEPDLEYEYEVEGLPKGKKIKLLTN</sequence>
<evidence type="ECO:0000256" key="2">
    <source>
        <dbReference type="ARBA" id="ARBA00005514"/>
    </source>
</evidence>
<dbReference type="GO" id="GO:0000460">
    <property type="term" value="P:maturation of 5.8S rRNA"/>
    <property type="evidence" value="ECO:0007669"/>
    <property type="project" value="TreeGrafter"/>
</dbReference>
<evidence type="ECO:0000256" key="5">
    <source>
        <dbReference type="SAM" id="MobiDB-lite"/>
    </source>
</evidence>
<dbReference type="EMBL" id="JAKMXF010000022">
    <property type="protein sequence ID" value="KAI6661059.1"/>
    <property type="molecule type" value="Genomic_DNA"/>
</dbReference>
<comment type="similarity">
    <text evidence="2 4">Belongs to the MAK16 family.</text>
</comment>
<feature type="compositionally biased region" description="Acidic residues" evidence="5">
    <location>
        <begin position="198"/>
        <end position="213"/>
    </location>
</feature>
<dbReference type="InterPro" id="IPR006958">
    <property type="entry name" value="Mak16"/>
</dbReference>
<dbReference type="FunFam" id="3.30.390.110:FF:000001">
    <property type="entry name" value="Protein MAK16 homolog"/>
    <property type="match status" value="1"/>
</dbReference>
<comment type="subcellular location">
    <subcellularLocation>
        <location evidence="1">Nucleus</location>
    </subcellularLocation>
</comment>
<feature type="domain" description="Ribosomal eL28/Mak16" evidence="6">
    <location>
        <begin position="6"/>
        <end position="118"/>
    </location>
</feature>
<dbReference type="Pfam" id="PF01778">
    <property type="entry name" value="Ribosomal_L28e"/>
    <property type="match status" value="1"/>
</dbReference>
<evidence type="ECO:0000256" key="3">
    <source>
        <dbReference type="ARBA" id="ARBA00023242"/>
    </source>
</evidence>
<dbReference type="GO" id="GO:0005730">
    <property type="term" value="C:nucleolus"/>
    <property type="evidence" value="ECO:0007669"/>
    <property type="project" value="UniProtKB-UniRule"/>
</dbReference>
<dbReference type="InterPro" id="IPR029004">
    <property type="entry name" value="Ribosomal_eL28/Mak16"/>
</dbReference>
<dbReference type="Pfam" id="PF04874">
    <property type="entry name" value="Mak16"/>
    <property type="match status" value="1"/>
</dbReference>
<evidence type="ECO:0000313" key="7">
    <source>
        <dbReference type="EMBL" id="KAI6661059.1"/>
    </source>
</evidence>